<accession>A0A0U2VK97</accession>
<dbReference type="InterPro" id="IPR013785">
    <property type="entry name" value="Aldolase_TIM"/>
</dbReference>
<dbReference type="OrthoDB" id="9796205at2"/>
<evidence type="ECO:0000256" key="3">
    <source>
        <dbReference type="PIRNR" id="PIRNR001365"/>
    </source>
</evidence>
<dbReference type="RefSeq" id="WP_062407440.1">
    <property type="nucleotide sequence ID" value="NZ_CP013652.1"/>
</dbReference>
<sequence length="317" mass="35889">MKKQISAGVWPTMVTPFTTSNEIDYHALERAIEWYIQNGVDGLFAVCQSSEMFFLSLEERVKLAAFVKEKAAGRVPVIASGHISDRYEDQVTELNAMAATGIDALVLITNRLARQDESDEVWKTNLEKLLNEIPEDIALGLYECPFPYKRLISPELLKWCADTGRFLFLKDTSCDLDKMKAKMEAVQGTGLNIYNANSATLLETMKLGITGYSGVMANFHPDLYVWLMRNWSDKPEEADELSNFLSIASLIEKQLYPVNAKYYLMLEGIFTNYNCRSKNHLEFTATNRLEVEQLYRLTKAYAKPSAAVKRADDGISL</sequence>
<dbReference type="CDD" id="cd00408">
    <property type="entry name" value="DHDPS-like"/>
    <property type="match status" value="1"/>
</dbReference>
<dbReference type="GO" id="GO:0008840">
    <property type="term" value="F:4-hydroxy-tetrahydrodipicolinate synthase activity"/>
    <property type="evidence" value="ECO:0007669"/>
    <property type="project" value="TreeGrafter"/>
</dbReference>
<dbReference type="Proteomes" id="UP000061660">
    <property type="component" value="Chromosome"/>
</dbReference>
<evidence type="ECO:0000313" key="5">
    <source>
        <dbReference type="EMBL" id="ALS21222.1"/>
    </source>
</evidence>
<dbReference type="SMART" id="SM01130">
    <property type="entry name" value="DHDPS"/>
    <property type="match status" value="1"/>
</dbReference>
<keyword evidence="6" id="KW-1185">Reference proteome</keyword>
<proteinExistence type="inferred from homology"/>
<evidence type="ECO:0000256" key="4">
    <source>
        <dbReference type="PIRSR" id="PIRSR001365-1"/>
    </source>
</evidence>
<evidence type="ECO:0000256" key="1">
    <source>
        <dbReference type="ARBA" id="ARBA00007592"/>
    </source>
</evidence>
<feature type="active site" description="Schiff-base intermediate with substrate" evidence="4">
    <location>
        <position position="170"/>
    </location>
</feature>
<feature type="active site" description="Proton donor/acceptor" evidence="4">
    <location>
        <position position="142"/>
    </location>
</feature>
<dbReference type="KEGG" id="pnp:IJ22_08400"/>
<dbReference type="STRING" id="162209.IJ22_08400"/>
<dbReference type="PATRIC" id="fig|162209.4.peg.898"/>
<name>A0A0U2VK97_9BACL</name>
<dbReference type="PANTHER" id="PTHR12128:SF66">
    <property type="entry name" value="4-HYDROXY-2-OXOGLUTARATE ALDOLASE, MITOCHONDRIAL"/>
    <property type="match status" value="1"/>
</dbReference>
<dbReference type="PANTHER" id="PTHR12128">
    <property type="entry name" value="DIHYDRODIPICOLINATE SYNTHASE"/>
    <property type="match status" value="1"/>
</dbReference>
<evidence type="ECO:0000256" key="2">
    <source>
        <dbReference type="ARBA" id="ARBA00023239"/>
    </source>
</evidence>
<reference evidence="6" key="1">
    <citation type="submission" date="2015-12" db="EMBL/GenBank/DDBJ databases">
        <title>Complete genome sequences of two moderately thermophilic Paenibacillus species.</title>
        <authorList>
            <person name="Butler R.III."/>
            <person name="Wang J."/>
            <person name="Stark B.C."/>
            <person name="Pombert J.-F."/>
        </authorList>
    </citation>
    <scope>NUCLEOTIDE SEQUENCE [LARGE SCALE GENOMIC DNA]</scope>
    <source>
        <strain evidence="6">32O-Y</strain>
    </source>
</reference>
<protein>
    <submittedName>
        <fullName evidence="5">Dihydrodipicolinate synthetase family protein</fullName>
    </submittedName>
</protein>
<comment type="similarity">
    <text evidence="1 3">Belongs to the DapA family.</text>
</comment>
<gene>
    <name evidence="5" type="ORF">IJ22_08400</name>
</gene>
<dbReference type="Gene3D" id="3.20.20.70">
    <property type="entry name" value="Aldolase class I"/>
    <property type="match status" value="1"/>
</dbReference>
<dbReference type="PIRSF" id="PIRSF001365">
    <property type="entry name" value="DHDPS"/>
    <property type="match status" value="1"/>
</dbReference>
<dbReference type="EMBL" id="CP013652">
    <property type="protein sequence ID" value="ALS21222.1"/>
    <property type="molecule type" value="Genomic_DNA"/>
</dbReference>
<dbReference type="SUPFAM" id="SSF51569">
    <property type="entry name" value="Aldolase"/>
    <property type="match status" value="1"/>
</dbReference>
<dbReference type="AlphaFoldDB" id="A0A0U2VK97"/>
<dbReference type="InterPro" id="IPR002220">
    <property type="entry name" value="DapA-like"/>
</dbReference>
<keyword evidence="2 3" id="KW-0456">Lyase</keyword>
<dbReference type="Pfam" id="PF00701">
    <property type="entry name" value="DHDPS"/>
    <property type="match status" value="1"/>
</dbReference>
<organism evidence="5 6">
    <name type="scientific">Paenibacillus naphthalenovorans</name>
    <dbReference type="NCBI Taxonomy" id="162209"/>
    <lineage>
        <taxon>Bacteria</taxon>
        <taxon>Bacillati</taxon>
        <taxon>Bacillota</taxon>
        <taxon>Bacilli</taxon>
        <taxon>Bacillales</taxon>
        <taxon>Paenibacillaceae</taxon>
        <taxon>Paenibacillus</taxon>
    </lineage>
</organism>
<evidence type="ECO:0000313" key="6">
    <source>
        <dbReference type="Proteomes" id="UP000061660"/>
    </source>
</evidence>
<reference evidence="5 6" key="2">
    <citation type="journal article" date="2016" name="Genome Announc.">
        <title>Complete Genome Sequences of Two Interactive Moderate Thermophiles, Paenibacillus napthalenovorans 32O-Y and Paenibacillus sp. 32O-W.</title>
        <authorList>
            <person name="Butler R.R.III."/>
            <person name="Wang J."/>
            <person name="Stark B.C."/>
            <person name="Pombert J.F."/>
        </authorList>
    </citation>
    <scope>NUCLEOTIDE SEQUENCE [LARGE SCALE GENOMIC DNA]</scope>
    <source>
        <strain evidence="5 6">32O-Y</strain>
    </source>
</reference>